<evidence type="ECO:0000313" key="3">
    <source>
        <dbReference type="Proteomes" id="UP000298390"/>
    </source>
</evidence>
<protein>
    <recommendedName>
        <fullName evidence="1">DUF6593 domain-containing protein</fullName>
    </recommendedName>
</protein>
<name>A0A4Y9Y0U3_9APHY</name>
<proteinExistence type="predicted"/>
<dbReference type="Proteomes" id="UP000298390">
    <property type="component" value="Unassembled WGS sequence"/>
</dbReference>
<gene>
    <name evidence="2" type="ORF">EVJ58_g7843</name>
</gene>
<accession>A0A4Y9Y0U3</accession>
<dbReference type="Pfam" id="PF20236">
    <property type="entry name" value="DUF6593"/>
    <property type="match status" value="1"/>
</dbReference>
<feature type="domain" description="DUF6593" evidence="1">
    <location>
        <begin position="13"/>
        <end position="170"/>
    </location>
</feature>
<evidence type="ECO:0000259" key="1">
    <source>
        <dbReference type="Pfam" id="PF20236"/>
    </source>
</evidence>
<sequence>MDAPVLVLTLDPDDPINTTFLSSSGKLLYKVSATRTSRGSAIRVSDAFSANVATLEMSDFGLGSSRVRIGEGKPVAYGKWLSRSIMPFERDVTMKDEHGRKYKWRENGQRKIMLQLFTAEDGTHPIASFSRTLSDDGTNRLVATLALDARAEEIRDQVVASFVFLERERRAQEGAIERRAASETGRMASNLLSNGTAY</sequence>
<organism evidence="2 3">
    <name type="scientific">Rhodofomes roseus</name>
    <dbReference type="NCBI Taxonomy" id="34475"/>
    <lineage>
        <taxon>Eukaryota</taxon>
        <taxon>Fungi</taxon>
        <taxon>Dikarya</taxon>
        <taxon>Basidiomycota</taxon>
        <taxon>Agaricomycotina</taxon>
        <taxon>Agaricomycetes</taxon>
        <taxon>Polyporales</taxon>
        <taxon>Rhodofomes</taxon>
    </lineage>
</organism>
<evidence type="ECO:0000313" key="2">
    <source>
        <dbReference type="EMBL" id="TFY56104.1"/>
    </source>
</evidence>
<dbReference type="AlphaFoldDB" id="A0A4Y9Y0U3"/>
<dbReference type="InterPro" id="IPR046528">
    <property type="entry name" value="DUF6593"/>
</dbReference>
<reference evidence="2 3" key="1">
    <citation type="submission" date="2019-01" db="EMBL/GenBank/DDBJ databases">
        <title>Genome sequencing of the rare red list fungi Fomitopsis rosea.</title>
        <authorList>
            <person name="Buettner E."/>
            <person name="Kellner H."/>
        </authorList>
    </citation>
    <scope>NUCLEOTIDE SEQUENCE [LARGE SCALE GENOMIC DNA]</scope>
    <source>
        <strain evidence="2 3">DSM 105464</strain>
    </source>
</reference>
<dbReference type="EMBL" id="SEKV01000533">
    <property type="protein sequence ID" value="TFY56104.1"/>
    <property type="molecule type" value="Genomic_DNA"/>
</dbReference>
<comment type="caution">
    <text evidence="2">The sequence shown here is derived from an EMBL/GenBank/DDBJ whole genome shotgun (WGS) entry which is preliminary data.</text>
</comment>